<protein>
    <submittedName>
        <fullName evidence="1">Uncharacterized protein</fullName>
    </submittedName>
</protein>
<reference evidence="1 2" key="1">
    <citation type="submission" date="2019-02" db="EMBL/GenBank/DDBJ databases">
        <title>Genomic Encyclopedia of Type Strains, Phase IV (KMG-IV): sequencing the most valuable type-strain genomes for metagenomic binning, comparative biology and taxonomic classification.</title>
        <authorList>
            <person name="Goeker M."/>
        </authorList>
    </citation>
    <scope>NUCLEOTIDE SEQUENCE [LARGE SCALE GENOMIC DNA]</scope>
    <source>
        <strain evidence="1 2">DSM 18116</strain>
    </source>
</reference>
<organism evidence="1 2">
    <name type="scientific">Pseudobacter ginsenosidimutans</name>
    <dbReference type="NCBI Taxonomy" id="661488"/>
    <lineage>
        <taxon>Bacteria</taxon>
        <taxon>Pseudomonadati</taxon>
        <taxon>Bacteroidota</taxon>
        <taxon>Chitinophagia</taxon>
        <taxon>Chitinophagales</taxon>
        <taxon>Chitinophagaceae</taxon>
        <taxon>Pseudobacter</taxon>
    </lineage>
</organism>
<dbReference type="OrthoDB" id="687268at2"/>
<gene>
    <name evidence="1" type="ORF">EV199_4920</name>
</gene>
<comment type="caution">
    <text evidence="1">The sequence shown here is derived from an EMBL/GenBank/DDBJ whole genome shotgun (WGS) entry which is preliminary data.</text>
</comment>
<dbReference type="Proteomes" id="UP000293874">
    <property type="component" value="Unassembled WGS sequence"/>
</dbReference>
<name>A0A4Q7ML61_9BACT</name>
<evidence type="ECO:0000313" key="1">
    <source>
        <dbReference type="EMBL" id="RZS69095.1"/>
    </source>
</evidence>
<dbReference type="EMBL" id="SGXA01000003">
    <property type="protein sequence ID" value="RZS69095.1"/>
    <property type="molecule type" value="Genomic_DNA"/>
</dbReference>
<accession>A0A4Q7ML61</accession>
<dbReference type="AlphaFoldDB" id="A0A4Q7ML61"/>
<evidence type="ECO:0000313" key="2">
    <source>
        <dbReference type="Proteomes" id="UP000293874"/>
    </source>
</evidence>
<dbReference type="RefSeq" id="WP_130543461.1">
    <property type="nucleotide sequence ID" value="NZ_CP042431.1"/>
</dbReference>
<sequence length="134" mass="15012">MKNILVITISIFLTLISIFVFATKSTNFDKKTFALKCHWYVHANSNIVQGHTDSITENLFKSGLNWTLAGDPTSVCDPVQYVCAICYDDTKYTLTQALNAVWSNVLINGWQHGIDIDPTASTLKIYITDTHLIP</sequence>
<proteinExistence type="predicted"/>
<keyword evidence="2" id="KW-1185">Reference proteome</keyword>